<dbReference type="InterPro" id="IPR052186">
    <property type="entry name" value="Hydantoin_racemase-like"/>
</dbReference>
<evidence type="ECO:0008006" key="4">
    <source>
        <dbReference type="Google" id="ProtNLM"/>
    </source>
</evidence>
<dbReference type="RefSeq" id="WP_155095428.1">
    <property type="nucleotide sequence ID" value="NZ_WMIE01000004.1"/>
</dbReference>
<dbReference type="AlphaFoldDB" id="A0A6L6J805"/>
<comment type="caution">
    <text evidence="2">The sequence shown here is derived from an EMBL/GenBank/DDBJ whole genome shotgun (WGS) entry which is preliminary data.</text>
</comment>
<dbReference type="InterPro" id="IPR015942">
    <property type="entry name" value="Asp/Glu/hydantoin_racemase"/>
</dbReference>
<comment type="similarity">
    <text evidence="1">Belongs to the HyuE racemase family.</text>
</comment>
<dbReference type="Pfam" id="PF01177">
    <property type="entry name" value="Asp_Glu_race"/>
    <property type="match status" value="1"/>
</dbReference>
<dbReference type="EMBL" id="WMIE01000004">
    <property type="protein sequence ID" value="MTH78080.1"/>
    <property type="molecule type" value="Genomic_DNA"/>
</dbReference>
<dbReference type="GO" id="GO:0047661">
    <property type="term" value="F:amino-acid racemase activity"/>
    <property type="evidence" value="ECO:0007669"/>
    <property type="project" value="InterPro"/>
</dbReference>
<dbReference type="PANTHER" id="PTHR28047:SF5">
    <property type="entry name" value="PROTEIN DCG1"/>
    <property type="match status" value="1"/>
</dbReference>
<dbReference type="Proteomes" id="UP000478183">
    <property type="component" value="Unassembled WGS sequence"/>
</dbReference>
<evidence type="ECO:0000313" key="3">
    <source>
        <dbReference type="Proteomes" id="UP000478183"/>
    </source>
</evidence>
<proteinExistence type="inferred from homology"/>
<dbReference type="Gene3D" id="3.40.50.12500">
    <property type="match status" value="1"/>
</dbReference>
<evidence type="ECO:0000256" key="1">
    <source>
        <dbReference type="ARBA" id="ARBA00038414"/>
    </source>
</evidence>
<protein>
    <recommendedName>
        <fullName evidence="4">Hydantoin racemase</fullName>
    </recommendedName>
</protein>
<dbReference type="OrthoDB" id="7774147at2"/>
<dbReference type="InterPro" id="IPR053714">
    <property type="entry name" value="Iso_Racemase_Enz_sf"/>
</dbReference>
<accession>A0A6L6J805</accession>
<gene>
    <name evidence="2" type="ORF">GL286_10100</name>
</gene>
<sequence>MIQFLNPNISARVTQAMVTIAQATRPDVPVQGITAPIGALMITEPQALAESARAIATMGQSLPAGTRGVVVSAFGDPGIDNLRCALSVPVTGIGEASFLEAGADGRRFGIATTTPLLDQAIHDRVAASAVARQFIGCSYTEGDPVALTLQPETLLDALSQAIRQSIGAGAEAVIIGGGPLAMAARKLADSFEIPIIEPVPAAMRRICALLGI</sequence>
<dbReference type="PANTHER" id="PTHR28047">
    <property type="entry name" value="PROTEIN DCG1"/>
    <property type="match status" value="1"/>
</dbReference>
<evidence type="ECO:0000313" key="2">
    <source>
        <dbReference type="EMBL" id="MTH78080.1"/>
    </source>
</evidence>
<organism evidence="2 3">
    <name type="scientific">Paracoccus aestuariivivens</name>
    <dbReference type="NCBI Taxonomy" id="1820333"/>
    <lineage>
        <taxon>Bacteria</taxon>
        <taxon>Pseudomonadati</taxon>
        <taxon>Pseudomonadota</taxon>
        <taxon>Alphaproteobacteria</taxon>
        <taxon>Rhodobacterales</taxon>
        <taxon>Paracoccaceae</taxon>
        <taxon>Paracoccus</taxon>
    </lineage>
</organism>
<name>A0A6L6J805_9RHOB</name>
<reference evidence="2 3" key="1">
    <citation type="submission" date="2019-11" db="EMBL/GenBank/DDBJ databases">
        <authorList>
            <person name="Dong K."/>
        </authorList>
    </citation>
    <scope>NUCLEOTIDE SEQUENCE [LARGE SCALE GENOMIC DNA]</scope>
    <source>
        <strain evidence="2 3">NBRC 111993</strain>
    </source>
</reference>
<keyword evidence="3" id="KW-1185">Reference proteome</keyword>